<organism evidence="2 3">
    <name type="scientific">Massilia consociata</name>
    <dbReference type="NCBI Taxonomy" id="760117"/>
    <lineage>
        <taxon>Bacteria</taxon>
        <taxon>Pseudomonadati</taxon>
        <taxon>Pseudomonadota</taxon>
        <taxon>Betaproteobacteria</taxon>
        <taxon>Burkholderiales</taxon>
        <taxon>Oxalobacteraceae</taxon>
        <taxon>Telluria group</taxon>
        <taxon>Massilia</taxon>
    </lineage>
</organism>
<keyword evidence="1" id="KW-0732">Signal</keyword>
<protein>
    <submittedName>
        <fullName evidence="2">Uncharacterized protein</fullName>
    </submittedName>
</protein>
<feature type="signal peptide" evidence="1">
    <location>
        <begin position="1"/>
        <end position="25"/>
    </location>
</feature>
<accession>A0ABV6FBG5</accession>
<reference evidence="2 3" key="1">
    <citation type="submission" date="2024-09" db="EMBL/GenBank/DDBJ databases">
        <authorList>
            <person name="Sun Q."/>
            <person name="Mori K."/>
        </authorList>
    </citation>
    <scope>NUCLEOTIDE SEQUENCE [LARGE SCALE GENOMIC DNA]</scope>
    <source>
        <strain evidence="2 3">CCM 7792</strain>
    </source>
</reference>
<dbReference type="PROSITE" id="PS51257">
    <property type="entry name" value="PROKAR_LIPOPROTEIN"/>
    <property type="match status" value="1"/>
</dbReference>
<dbReference type="RefSeq" id="WP_379677631.1">
    <property type="nucleotide sequence ID" value="NZ_JBHLWP010000003.1"/>
</dbReference>
<name>A0ABV6FBG5_9BURK</name>
<gene>
    <name evidence="2" type="ORF">ACFFJK_03105</name>
</gene>
<keyword evidence="3" id="KW-1185">Reference proteome</keyword>
<dbReference type="EMBL" id="JBHLWP010000003">
    <property type="protein sequence ID" value="MFC0250867.1"/>
    <property type="molecule type" value="Genomic_DNA"/>
</dbReference>
<feature type="chain" id="PRO_5045376320" evidence="1">
    <location>
        <begin position="26"/>
        <end position="104"/>
    </location>
</feature>
<sequence length="104" mass="10467">MKFSSFRSITVIALTALLTACGAGQQDSMAPMQLASVHSDVIPAPAATVVSAPAAATVPAVAAVGPNMPAPDCAAEGCARLRIIDGNAEAFRIDAMRRAAAENS</sequence>
<dbReference type="Proteomes" id="UP001589773">
    <property type="component" value="Unassembled WGS sequence"/>
</dbReference>
<evidence type="ECO:0000313" key="2">
    <source>
        <dbReference type="EMBL" id="MFC0250867.1"/>
    </source>
</evidence>
<comment type="caution">
    <text evidence="2">The sequence shown here is derived from an EMBL/GenBank/DDBJ whole genome shotgun (WGS) entry which is preliminary data.</text>
</comment>
<evidence type="ECO:0000256" key="1">
    <source>
        <dbReference type="SAM" id="SignalP"/>
    </source>
</evidence>
<evidence type="ECO:0000313" key="3">
    <source>
        <dbReference type="Proteomes" id="UP001589773"/>
    </source>
</evidence>
<proteinExistence type="predicted"/>